<feature type="domain" description="RCK C-terminal" evidence="4">
    <location>
        <begin position="252"/>
        <end position="339"/>
    </location>
</feature>
<accession>A0A9X1I0I9</accession>
<dbReference type="Gene3D" id="1.10.287.70">
    <property type="match status" value="1"/>
</dbReference>
<dbReference type="Pfam" id="PF07885">
    <property type="entry name" value="Ion_trans_2"/>
    <property type="match status" value="1"/>
</dbReference>
<dbReference type="InterPro" id="IPR013099">
    <property type="entry name" value="K_chnl_dom"/>
</dbReference>
<keyword evidence="6" id="KW-1185">Reference proteome</keyword>
<name>A0A9X1I0I9_9FLAO</name>
<dbReference type="PANTHER" id="PTHR43833">
    <property type="entry name" value="POTASSIUM CHANNEL PROTEIN 2-RELATED-RELATED"/>
    <property type="match status" value="1"/>
</dbReference>
<dbReference type="PROSITE" id="PS51201">
    <property type="entry name" value="RCK_N"/>
    <property type="match status" value="1"/>
</dbReference>
<gene>
    <name evidence="5" type="ORF">LG649_12050</name>
</gene>
<dbReference type="RefSeq" id="WP_226544065.1">
    <property type="nucleotide sequence ID" value="NZ_JAJAPW010000005.1"/>
</dbReference>
<evidence type="ECO:0000313" key="5">
    <source>
        <dbReference type="EMBL" id="MCB4799583.1"/>
    </source>
</evidence>
<dbReference type="SUPFAM" id="SSF81324">
    <property type="entry name" value="Voltage-gated potassium channels"/>
    <property type="match status" value="1"/>
</dbReference>
<keyword evidence="2" id="KW-0472">Membrane</keyword>
<comment type="caution">
    <text evidence="5">The sequence shown here is derived from an EMBL/GenBank/DDBJ whole genome shotgun (WGS) entry which is preliminary data.</text>
</comment>
<dbReference type="InterPro" id="IPR006037">
    <property type="entry name" value="RCK_C"/>
</dbReference>
<feature type="transmembrane region" description="Helical" evidence="2">
    <location>
        <begin position="36"/>
        <end position="54"/>
    </location>
</feature>
<dbReference type="InterPro" id="IPR036291">
    <property type="entry name" value="NAD(P)-bd_dom_sf"/>
</dbReference>
<proteinExistence type="predicted"/>
<dbReference type="GO" id="GO:0005886">
    <property type="term" value="C:plasma membrane"/>
    <property type="evidence" value="ECO:0007669"/>
    <property type="project" value="UniProtKB-SubCell"/>
</dbReference>
<keyword evidence="2" id="KW-1133">Transmembrane helix</keyword>
<dbReference type="Pfam" id="PF02254">
    <property type="entry name" value="TrkA_N"/>
    <property type="match status" value="1"/>
</dbReference>
<dbReference type="SUPFAM" id="SSF116726">
    <property type="entry name" value="TrkA C-terminal domain-like"/>
    <property type="match status" value="1"/>
</dbReference>
<dbReference type="SUPFAM" id="SSF51735">
    <property type="entry name" value="NAD(P)-binding Rossmann-fold domains"/>
    <property type="match status" value="1"/>
</dbReference>
<evidence type="ECO:0000313" key="6">
    <source>
        <dbReference type="Proteomes" id="UP001139199"/>
    </source>
</evidence>
<evidence type="ECO:0000259" key="3">
    <source>
        <dbReference type="PROSITE" id="PS51201"/>
    </source>
</evidence>
<dbReference type="InterPro" id="IPR050721">
    <property type="entry name" value="Trk_Ktr_HKT_K-transport"/>
</dbReference>
<keyword evidence="5" id="KW-0407">Ion channel</keyword>
<dbReference type="InterPro" id="IPR003148">
    <property type="entry name" value="RCK_N"/>
</dbReference>
<keyword evidence="2" id="KW-0812">Transmembrane</keyword>
<feature type="transmembrane region" description="Helical" evidence="2">
    <location>
        <begin position="12"/>
        <end position="30"/>
    </location>
</feature>
<comment type="subcellular location">
    <subcellularLocation>
        <location evidence="1">Cell membrane</location>
        <topology evidence="1">Multi-pass membrane protein</topology>
    </subcellularLocation>
</comment>
<keyword evidence="5" id="KW-0813">Transport</keyword>
<feature type="domain" description="RCK N-terminal" evidence="3">
    <location>
        <begin position="112"/>
        <end position="229"/>
    </location>
</feature>
<protein>
    <submittedName>
        <fullName evidence="5">Potassium channel protein</fullName>
    </submittedName>
</protein>
<organism evidence="5 6">
    <name type="scientific">Neotamlana laminarinivorans</name>
    <dbReference type="NCBI Taxonomy" id="2883124"/>
    <lineage>
        <taxon>Bacteria</taxon>
        <taxon>Pseudomonadati</taxon>
        <taxon>Bacteroidota</taxon>
        <taxon>Flavobacteriia</taxon>
        <taxon>Flavobacteriales</taxon>
        <taxon>Flavobacteriaceae</taxon>
        <taxon>Neotamlana</taxon>
    </lineage>
</organism>
<dbReference type="InterPro" id="IPR036721">
    <property type="entry name" value="RCK_C_sf"/>
</dbReference>
<feature type="transmembrane region" description="Helical" evidence="2">
    <location>
        <begin position="66"/>
        <end position="86"/>
    </location>
</feature>
<keyword evidence="5" id="KW-0406">Ion transport</keyword>
<dbReference type="PANTHER" id="PTHR43833:SF9">
    <property type="entry name" value="POTASSIUM CHANNEL PROTEIN YUGO-RELATED"/>
    <property type="match status" value="1"/>
</dbReference>
<dbReference type="GO" id="GO:0006813">
    <property type="term" value="P:potassium ion transport"/>
    <property type="evidence" value="ECO:0007669"/>
    <property type="project" value="InterPro"/>
</dbReference>
<dbReference type="Gene3D" id="3.40.50.720">
    <property type="entry name" value="NAD(P)-binding Rossmann-like Domain"/>
    <property type="match status" value="1"/>
</dbReference>
<dbReference type="EMBL" id="JAJAPW010000005">
    <property type="protein sequence ID" value="MCB4799583.1"/>
    <property type="molecule type" value="Genomic_DNA"/>
</dbReference>
<dbReference type="PROSITE" id="PS51202">
    <property type="entry name" value="RCK_C"/>
    <property type="match status" value="1"/>
</dbReference>
<reference evidence="5" key="1">
    <citation type="submission" date="2021-10" db="EMBL/GenBank/DDBJ databases">
        <title>Tamlana sargassums sp. nov., and Tamlana laminarinivorans sp. nov., two new bacteria isolated from the brown alga.</title>
        <authorList>
            <person name="Li J."/>
        </authorList>
    </citation>
    <scope>NUCLEOTIDE SEQUENCE</scope>
    <source>
        <strain evidence="5">PT2-4</strain>
    </source>
</reference>
<dbReference type="AlphaFoldDB" id="A0A9X1I0I9"/>
<dbReference type="GO" id="GO:0008324">
    <property type="term" value="F:monoatomic cation transmembrane transporter activity"/>
    <property type="evidence" value="ECO:0007669"/>
    <property type="project" value="InterPro"/>
</dbReference>
<evidence type="ECO:0000256" key="2">
    <source>
        <dbReference type="SAM" id="Phobius"/>
    </source>
</evidence>
<evidence type="ECO:0000259" key="4">
    <source>
        <dbReference type="PROSITE" id="PS51202"/>
    </source>
</evidence>
<evidence type="ECO:0000256" key="1">
    <source>
        <dbReference type="ARBA" id="ARBA00004651"/>
    </source>
</evidence>
<dbReference type="Pfam" id="PF02080">
    <property type="entry name" value="TrkA_C"/>
    <property type="match status" value="1"/>
</dbReference>
<dbReference type="Proteomes" id="UP001139199">
    <property type="component" value="Unassembled WGS sequence"/>
</dbReference>
<dbReference type="Gene3D" id="3.30.70.1450">
    <property type="entry name" value="Regulator of K+ conductance, C-terminal domain"/>
    <property type="match status" value="1"/>
</dbReference>
<sequence length="341" mass="38132">MNPLIKFFRTKIYTAVLLLIVLLLIGVAGYKIISGYTWVDALYMTVITMTTVGFGEVVPLDNQAKIFTVFLILASVIIVGYALSIITEYIISKNDVEELKHRKMQKKIDAFQKHIVICGYGRNGRQAAQKLMAYKREFVVIEKDKEMEERLELDGVPYVIGNANEDEILIQSGVQRASCFISALPNDADNLFVVLSARQLNSKINIISRASQESSYDKLKFAGANNVILPDKIGGDHMASLVVVPGLMEFIDNLSIVGKANINIEEVAVEKLFNTNNSNKTIKDLDLRRKTGCNIIGYKDAHGEYIVNPEADLKIEPKSKIIVLGRPEQINTLNSEYNIEQ</sequence>